<evidence type="ECO:0000256" key="2">
    <source>
        <dbReference type="ARBA" id="ARBA00004496"/>
    </source>
</evidence>
<keyword evidence="11" id="KW-0028">Amino-acid biosynthesis</keyword>
<dbReference type="GO" id="GO:0032259">
    <property type="term" value="P:methylation"/>
    <property type="evidence" value="ECO:0007669"/>
    <property type="project" value="UniProtKB-KW"/>
</dbReference>
<dbReference type="CDD" id="cd00378">
    <property type="entry name" value="SHMT"/>
    <property type="match status" value="1"/>
</dbReference>
<comment type="pathway">
    <text evidence="11">One-carbon metabolism; tetrahydrofolate interconversion.</text>
</comment>
<evidence type="ECO:0000256" key="6">
    <source>
        <dbReference type="ARBA" id="ARBA00022563"/>
    </source>
</evidence>
<evidence type="ECO:0000259" key="13">
    <source>
        <dbReference type="Pfam" id="PF00464"/>
    </source>
</evidence>
<keyword evidence="15" id="KW-1185">Reference proteome</keyword>
<gene>
    <name evidence="11" type="primary">glyA</name>
    <name evidence="14" type="ORF">SAMN06295955_11663</name>
</gene>
<dbReference type="GO" id="GO:0004372">
    <property type="term" value="F:glycine hydroxymethyltransferase activity"/>
    <property type="evidence" value="ECO:0007669"/>
    <property type="project" value="UniProtKB-UniRule"/>
</dbReference>
<feature type="domain" description="Serine hydroxymethyltransferase-like" evidence="13">
    <location>
        <begin position="22"/>
        <end position="397"/>
    </location>
</feature>
<keyword evidence="14" id="KW-0489">Methyltransferase</keyword>
<dbReference type="UniPathway" id="UPA00288">
    <property type="reaction ID" value="UER01023"/>
</dbReference>
<dbReference type="GO" id="GO:0008168">
    <property type="term" value="F:methyltransferase activity"/>
    <property type="evidence" value="ECO:0007669"/>
    <property type="project" value="UniProtKB-KW"/>
</dbReference>
<comment type="subunit">
    <text evidence="4 11">Homodimer.</text>
</comment>
<dbReference type="UniPathway" id="UPA00193"/>
<dbReference type="NCBIfam" id="NF000586">
    <property type="entry name" value="PRK00011.1"/>
    <property type="match status" value="1"/>
</dbReference>
<dbReference type="HAMAP" id="MF_00051">
    <property type="entry name" value="SHMT"/>
    <property type="match status" value="1"/>
</dbReference>
<dbReference type="Pfam" id="PF00464">
    <property type="entry name" value="SHMT"/>
    <property type="match status" value="1"/>
</dbReference>
<keyword evidence="7 11" id="KW-0808">Transferase</keyword>
<feature type="modified residue" description="N6-(pyridoxal phosphate)lysine" evidence="11 12">
    <location>
        <position position="242"/>
    </location>
</feature>
<dbReference type="EMBL" id="FZPA01000016">
    <property type="protein sequence ID" value="SNT21621.1"/>
    <property type="molecule type" value="Genomic_DNA"/>
</dbReference>
<feature type="site" description="Plays an important role in substrate specificity" evidence="11">
    <location>
        <position position="241"/>
    </location>
</feature>
<dbReference type="Gene3D" id="3.90.1150.10">
    <property type="entry name" value="Aspartate Aminotransferase, domain 1"/>
    <property type="match status" value="1"/>
</dbReference>
<comment type="catalytic activity">
    <reaction evidence="9">
        <text>(6R)-5,10-methylene-5,6,7,8-tetrahydrofolate + D-alanine + H2O = 2-methylserine + (6S)-5,6,7,8-tetrahydrofolate</text>
        <dbReference type="Rhea" id="RHEA:10064"/>
        <dbReference type="ChEBI" id="CHEBI:15377"/>
        <dbReference type="ChEBI" id="CHEBI:15636"/>
        <dbReference type="ChEBI" id="CHEBI:57416"/>
        <dbReference type="ChEBI" id="CHEBI:57453"/>
        <dbReference type="ChEBI" id="CHEBI:58275"/>
        <dbReference type="EC" id="2.1.2.7"/>
    </reaction>
</comment>
<organism evidence="14 15">
    <name type="scientific">Sphingopyxis indica</name>
    <dbReference type="NCBI Taxonomy" id="436663"/>
    <lineage>
        <taxon>Bacteria</taxon>
        <taxon>Pseudomonadati</taxon>
        <taxon>Pseudomonadota</taxon>
        <taxon>Alphaproteobacteria</taxon>
        <taxon>Sphingomonadales</taxon>
        <taxon>Sphingomonadaceae</taxon>
        <taxon>Sphingopyxis</taxon>
    </lineage>
</organism>
<evidence type="ECO:0000256" key="9">
    <source>
        <dbReference type="ARBA" id="ARBA00051216"/>
    </source>
</evidence>
<dbReference type="InterPro" id="IPR015422">
    <property type="entry name" value="PyrdxlP-dep_Trfase_small"/>
</dbReference>
<evidence type="ECO:0000313" key="15">
    <source>
        <dbReference type="Proteomes" id="UP000198339"/>
    </source>
</evidence>
<evidence type="ECO:0000256" key="11">
    <source>
        <dbReference type="HAMAP-Rule" id="MF_00051"/>
    </source>
</evidence>
<keyword evidence="8 11" id="KW-0663">Pyridoxal phosphate</keyword>
<dbReference type="RefSeq" id="WP_089217169.1">
    <property type="nucleotide sequence ID" value="NZ_FZPA01000016.1"/>
</dbReference>
<dbReference type="Gene3D" id="3.40.640.10">
    <property type="entry name" value="Type I PLP-dependent aspartate aminotransferase-like (Major domain)"/>
    <property type="match status" value="1"/>
</dbReference>
<keyword evidence="5 11" id="KW-0963">Cytoplasm</keyword>
<evidence type="ECO:0000256" key="1">
    <source>
        <dbReference type="ARBA" id="ARBA00001933"/>
    </source>
</evidence>
<protein>
    <recommendedName>
        <fullName evidence="11">Serine hydroxymethyltransferase</fullName>
        <shortName evidence="11">SHMT</shortName>
        <shortName evidence="11">Serine methylase</shortName>
        <ecNumber evidence="11">2.1.2.1</ecNumber>
    </recommendedName>
</protein>
<evidence type="ECO:0000256" key="3">
    <source>
        <dbReference type="ARBA" id="ARBA00006376"/>
    </source>
</evidence>
<dbReference type="OrthoDB" id="9803846at2"/>
<dbReference type="InterPro" id="IPR049943">
    <property type="entry name" value="Ser_HO-MeTrfase-like"/>
</dbReference>
<evidence type="ECO:0000256" key="7">
    <source>
        <dbReference type="ARBA" id="ARBA00022679"/>
    </source>
</evidence>
<comment type="cofactor">
    <cofactor evidence="1 11 12">
        <name>pyridoxal 5'-phosphate</name>
        <dbReference type="ChEBI" id="CHEBI:597326"/>
    </cofactor>
</comment>
<keyword evidence="6 11" id="KW-0554">One-carbon metabolism</keyword>
<comment type="caution">
    <text evidence="11">Lacks conserved residue(s) required for the propagation of feature annotation.</text>
</comment>
<dbReference type="Proteomes" id="UP000198339">
    <property type="component" value="Unassembled WGS sequence"/>
</dbReference>
<dbReference type="PIRSF" id="PIRSF000412">
    <property type="entry name" value="SHMT"/>
    <property type="match status" value="1"/>
</dbReference>
<dbReference type="InterPro" id="IPR039429">
    <property type="entry name" value="SHMT-like_dom"/>
</dbReference>
<comment type="pathway">
    <text evidence="11">Amino-acid biosynthesis; glycine biosynthesis; glycine from L-serine: step 1/1.</text>
</comment>
<dbReference type="InterPro" id="IPR015421">
    <property type="entry name" value="PyrdxlP-dep_Trfase_major"/>
</dbReference>
<feature type="binding site" evidence="11">
    <location>
        <position position="257"/>
    </location>
    <ligand>
        <name>(6S)-5,6,7,8-tetrahydrofolate</name>
        <dbReference type="ChEBI" id="CHEBI:57453"/>
    </ligand>
</feature>
<accession>A0A239KTT0</accession>
<comment type="similarity">
    <text evidence="3 11">Belongs to the SHMT family.</text>
</comment>
<evidence type="ECO:0000256" key="5">
    <source>
        <dbReference type="ARBA" id="ARBA00022490"/>
    </source>
</evidence>
<sequence length="435" mass="45921">MTTETLAKPIKSAGYFTDGVGTVDPAVAAAMKHELEREQYQIELIASENIVSKAVLEAQGSVFTNKYAEGYPGRRYYQGCAPSDEVESLAIDRAKALFDCGFANVQPHSGAQANGAVMLALTKPGATILGMSLDAGGHLTHGAPPAMSGKWFNAVQYGVRADDHLVDFDQVEALAKEHRPALIIAGGSAYPRTLDFARFRAIADDVGALLMVDMAHFAGLVAGGAHPSPLPHAHVVTTTTHKTLRGPRGGMILTNDEAIAKRINSAVFPGLQGGPLMHVIAAKAVAFGEALRPEFKDYAKATIANAQALANRLKARGADIVAGGTDTHLALIDLRPLGVTGRDADEALERSAITCNKNGVPFDPLPPVKTSGIRVGSPAGTTRGFGIAEFEEIGDMVADVLEALRDKGEHGDADVEADVRRRVRALCERFPIYGG</sequence>
<evidence type="ECO:0000256" key="4">
    <source>
        <dbReference type="ARBA" id="ARBA00011738"/>
    </source>
</evidence>
<comment type="subcellular location">
    <subcellularLocation>
        <location evidence="2 11">Cytoplasm</location>
    </subcellularLocation>
</comment>
<comment type="catalytic activity">
    <reaction evidence="11">
        <text>(6R)-5,10-methylene-5,6,7,8-tetrahydrofolate + glycine + H2O = (6S)-5,6,7,8-tetrahydrofolate + L-serine</text>
        <dbReference type="Rhea" id="RHEA:15481"/>
        <dbReference type="ChEBI" id="CHEBI:15377"/>
        <dbReference type="ChEBI" id="CHEBI:15636"/>
        <dbReference type="ChEBI" id="CHEBI:33384"/>
        <dbReference type="ChEBI" id="CHEBI:57305"/>
        <dbReference type="ChEBI" id="CHEBI:57453"/>
        <dbReference type="EC" id="2.1.2.1"/>
    </reaction>
</comment>
<evidence type="ECO:0000313" key="14">
    <source>
        <dbReference type="EMBL" id="SNT21621.1"/>
    </source>
</evidence>
<dbReference type="InterPro" id="IPR015424">
    <property type="entry name" value="PyrdxlP-dep_Trfase"/>
</dbReference>
<comment type="function">
    <text evidence="11">Catalyzes the reversible interconversion of serine and glycine with tetrahydrofolate (THF) serving as the one-carbon carrier. This reaction serves as the major source of one-carbon groups required for the biosynthesis of purines, thymidylate, methionine, and other important biomolecules. Also exhibits THF-independent aldolase activity toward beta-hydroxyamino acids, producing glycine and aldehydes, via a retro-aldol mechanism.</text>
</comment>
<dbReference type="GO" id="GO:0050413">
    <property type="term" value="F:D-alanine 2-hydroxymethyltransferase activity"/>
    <property type="evidence" value="ECO:0007669"/>
    <property type="project" value="UniProtKB-EC"/>
</dbReference>
<dbReference type="PROSITE" id="PS00096">
    <property type="entry name" value="SHMT"/>
    <property type="match status" value="1"/>
</dbReference>
<evidence type="ECO:0000256" key="12">
    <source>
        <dbReference type="PIRSR" id="PIRSR000412-50"/>
    </source>
</evidence>
<name>A0A239KTT0_9SPHN</name>
<feature type="binding site" evidence="11">
    <location>
        <begin position="137"/>
        <end position="139"/>
    </location>
    <ligand>
        <name>(6S)-5,6,7,8-tetrahydrofolate</name>
        <dbReference type="ChEBI" id="CHEBI:57453"/>
    </ligand>
</feature>
<dbReference type="EC" id="2.1.2.1" evidence="11"/>
<dbReference type="GO" id="GO:0030170">
    <property type="term" value="F:pyridoxal phosphate binding"/>
    <property type="evidence" value="ECO:0007669"/>
    <property type="project" value="UniProtKB-UniRule"/>
</dbReference>
<dbReference type="FunFam" id="3.40.640.10:FF:000001">
    <property type="entry name" value="Serine hydroxymethyltransferase"/>
    <property type="match status" value="1"/>
</dbReference>
<dbReference type="AlphaFoldDB" id="A0A239KTT0"/>
<evidence type="ECO:0000256" key="10">
    <source>
        <dbReference type="ARBA" id="ARBA00057572"/>
    </source>
</evidence>
<dbReference type="PANTHER" id="PTHR11680">
    <property type="entry name" value="SERINE HYDROXYMETHYLTRANSFERASE"/>
    <property type="match status" value="1"/>
</dbReference>
<feature type="binding site" evidence="11">
    <location>
        <position position="133"/>
    </location>
    <ligand>
        <name>(6S)-5,6,7,8-tetrahydrofolate</name>
        <dbReference type="ChEBI" id="CHEBI:57453"/>
    </ligand>
</feature>
<evidence type="ECO:0000256" key="8">
    <source>
        <dbReference type="ARBA" id="ARBA00022898"/>
    </source>
</evidence>
<reference evidence="14 15" key="1">
    <citation type="submission" date="2017-06" db="EMBL/GenBank/DDBJ databases">
        <authorList>
            <person name="Kim H.J."/>
            <person name="Triplett B.A."/>
        </authorList>
    </citation>
    <scope>NUCLEOTIDE SEQUENCE [LARGE SCALE GENOMIC DNA]</scope>
    <source>
        <strain evidence="14 15">DS15</strain>
    </source>
</reference>
<dbReference type="SUPFAM" id="SSF53383">
    <property type="entry name" value="PLP-dependent transferases"/>
    <property type="match status" value="1"/>
</dbReference>
<dbReference type="InterPro" id="IPR001085">
    <property type="entry name" value="Ser_HO-MeTrfase"/>
</dbReference>
<dbReference type="GO" id="GO:0019264">
    <property type="term" value="P:glycine biosynthetic process from serine"/>
    <property type="evidence" value="ECO:0007669"/>
    <property type="project" value="UniProtKB-UniRule"/>
</dbReference>
<dbReference type="InterPro" id="IPR019798">
    <property type="entry name" value="Ser_HO-MeTrfase_PLP_BS"/>
</dbReference>
<dbReference type="GO" id="GO:0005829">
    <property type="term" value="C:cytosol"/>
    <property type="evidence" value="ECO:0007669"/>
    <property type="project" value="TreeGrafter"/>
</dbReference>
<dbReference type="GO" id="GO:0035999">
    <property type="term" value="P:tetrahydrofolate interconversion"/>
    <property type="evidence" value="ECO:0007669"/>
    <property type="project" value="UniProtKB-UniRule"/>
</dbReference>
<proteinExistence type="inferred from homology"/>
<comment type="function">
    <text evidence="10">Catalyzes the reversible interconversion of alpha-methyl-L-serine to D-alanine with tetrahydrofolate (THF) serving as the one-carbon carrier. Cannot use alpha-methyl-D-serine, L-serine, D-serine or L-alanine.</text>
</comment>
<dbReference type="PANTHER" id="PTHR11680:SF35">
    <property type="entry name" value="SERINE HYDROXYMETHYLTRANSFERASE 1"/>
    <property type="match status" value="1"/>
</dbReference>